<evidence type="ECO:0000256" key="11">
    <source>
        <dbReference type="ARBA" id="ARBA00023098"/>
    </source>
</evidence>
<accession>A0A0A8HA94</accession>
<dbReference type="NCBIfam" id="NF001892">
    <property type="entry name" value="PRK00652.1-5"/>
    <property type="match status" value="1"/>
</dbReference>
<keyword evidence="11 13" id="KW-0443">Lipid metabolism</keyword>
<feature type="binding site" evidence="13">
    <location>
        <begin position="56"/>
        <end position="63"/>
    </location>
    <ligand>
        <name>ATP</name>
        <dbReference type="ChEBI" id="CHEBI:30616"/>
    </ligand>
</feature>
<dbReference type="KEGG" id="csm:CSUB8521_1061"/>
<comment type="pathway">
    <text evidence="2 13">Glycolipid biosynthesis; lipid IV(A) biosynthesis; lipid IV(A) from (3R)-3-hydroxytetradecanoyl-[acyl-carrier-protein] and UDP-N-acetyl-alpha-D-glucosamine: step 6/6.</text>
</comment>
<evidence type="ECO:0000256" key="9">
    <source>
        <dbReference type="ARBA" id="ARBA00022777"/>
    </source>
</evidence>
<dbReference type="HOGENOM" id="CLU_038816_1_0_7"/>
<evidence type="ECO:0000256" key="7">
    <source>
        <dbReference type="ARBA" id="ARBA00022679"/>
    </source>
</evidence>
<evidence type="ECO:0000256" key="3">
    <source>
        <dbReference type="ARBA" id="ARBA00012071"/>
    </source>
</evidence>
<dbReference type="GO" id="GO:0005524">
    <property type="term" value="F:ATP binding"/>
    <property type="evidence" value="ECO:0007669"/>
    <property type="project" value="UniProtKB-UniRule"/>
</dbReference>
<dbReference type="AlphaFoldDB" id="A0A0A8HA94"/>
<comment type="function">
    <text evidence="1 13">Transfers the gamma-phosphate of ATP to the 4'-position of a tetraacyldisaccharide 1-phosphate intermediate (termed DS-1-P) to form tetraacyldisaccharide 1,4'-bis-phosphate (lipid IVA).</text>
</comment>
<evidence type="ECO:0000256" key="6">
    <source>
        <dbReference type="ARBA" id="ARBA00022556"/>
    </source>
</evidence>
<dbReference type="EC" id="2.7.1.130" evidence="3 13"/>
<evidence type="ECO:0000256" key="13">
    <source>
        <dbReference type="HAMAP-Rule" id="MF_00409"/>
    </source>
</evidence>
<evidence type="ECO:0000256" key="1">
    <source>
        <dbReference type="ARBA" id="ARBA00002274"/>
    </source>
</evidence>
<dbReference type="PANTHER" id="PTHR42724:SF1">
    <property type="entry name" value="TETRAACYLDISACCHARIDE 4'-KINASE, MITOCHONDRIAL-RELATED"/>
    <property type="match status" value="1"/>
</dbReference>
<evidence type="ECO:0000313" key="14">
    <source>
        <dbReference type="EMBL" id="AJC90897.1"/>
    </source>
</evidence>
<keyword evidence="5 13" id="KW-0444">Lipid biosynthesis</keyword>
<keyword evidence="8 13" id="KW-0547">Nucleotide-binding</keyword>
<comment type="catalytic activity">
    <reaction evidence="13">
        <text>a lipid A disaccharide + ATP = a lipid IVA + ADP + H(+)</text>
        <dbReference type="Rhea" id="RHEA:67840"/>
        <dbReference type="ChEBI" id="CHEBI:15378"/>
        <dbReference type="ChEBI" id="CHEBI:30616"/>
        <dbReference type="ChEBI" id="CHEBI:176343"/>
        <dbReference type="ChEBI" id="CHEBI:176425"/>
        <dbReference type="ChEBI" id="CHEBI:456216"/>
        <dbReference type="EC" id="2.7.1.130"/>
    </reaction>
</comment>
<evidence type="ECO:0000256" key="2">
    <source>
        <dbReference type="ARBA" id="ARBA00004870"/>
    </source>
</evidence>
<sequence length="312" mass="36265">MTWLDRYFFKPSFLQKTLAFLLLPFSFLYMVIAILNTKFKKEITFNLPIISIGNLTLGGNGKTPICKAIATEFEGCFIILRGYKRQSKGLIIVKHKDEILCDIKKSGDEAMEYALTKHISGVIVSEDRVKGIQKAIELGAKIILLDDAFSKFHIKKFNVLLQSKEKPFFDFTLPSGAYRLPKSFTKKADFIAKENEDFVRYSHVKENQKAILISSIAKPFRLYEHFIKARACYFFADHYTFKKEELEKLLKKHNCDTLMLTFKDYVKVKDFGFKTELIHLDIVLKDSFKQVLQDYIDQFNKKEENATTLNPR</sequence>
<dbReference type="OrthoDB" id="9766423at2"/>
<dbReference type="EMBL" id="CP007772">
    <property type="protein sequence ID" value="AJC90897.1"/>
    <property type="molecule type" value="Genomic_DNA"/>
</dbReference>
<dbReference type="Proteomes" id="UP000031135">
    <property type="component" value="Chromosome"/>
</dbReference>
<dbReference type="InterPro" id="IPR003758">
    <property type="entry name" value="LpxK"/>
</dbReference>
<gene>
    <name evidence="13 14" type="primary">lpxK</name>
    <name evidence="14" type="ORF">CSUB8521_1061</name>
</gene>
<keyword evidence="10 13" id="KW-0067">ATP-binding</keyword>
<dbReference type="UniPathway" id="UPA00359">
    <property type="reaction ID" value="UER00482"/>
</dbReference>
<proteinExistence type="inferred from homology"/>
<dbReference type="HAMAP" id="MF_00409">
    <property type="entry name" value="LpxK"/>
    <property type="match status" value="1"/>
</dbReference>
<evidence type="ECO:0000256" key="5">
    <source>
        <dbReference type="ARBA" id="ARBA00022516"/>
    </source>
</evidence>
<reference evidence="14 15" key="1">
    <citation type="journal article" date="2014" name="Genome Biol. Evol.">
        <title>Comparative Genomics of the Campylobacter lari Group.</title>
        <authorList>
            <person name="Miller W.G."/>
            <person name="Yee E."/>
            <person name="Chapman M.H."/>
            <person name="Smith T.P."/>
            <person name="Bono J.L."/>
            <person name="Huynh S."/>
            <person name="Parker C.T."/>
            <person name="Vandamme P."/>
            <person name="Luong K."/>
            <person name="Korlach J."/>
        </authorList>
    </citation>
    <scope>NUCLEOTIDE SEQUENCE [LARGE SCALE GENOMIC DNA]</scope>
    <source>
        <strain evidence="14 15">LMG 24374</strain>
    </source>
</reference>
<dbReference type="GO" id="GO:0009244">
    <property type="term" value="P:lipopolysaccharide core region biosynthetic process"/>
    <property type="evidence" value="ECO:0007669"/>
    <property type="project" value="TreeGrafter"/>
</dbReference>
<dbReference type="RefSeq" id="WP_039664069.1">
    <property type="nucleotide sequence ID" value="NZ_CP007772.1"/>
</dbReference>
<dbReference type="Pfam" id="PF02606">
    <property type="entry name" value="LpxK"/>
    <property type="match status" value="1"/>
</dbReference>
<dbReference type="GO" id="GO:0005886">
    <property type="term" value="C:plasma membrane"/>
    <property type="evidence" value="ECO:0007669"/>
    <property type="project" value="TreeGrafter"/>
</dbReference>
<dbReference type="PANTHER" id="PTHR42724">
    <property type="entry name" value="TETRAACYLDISACCHARIDE 4'-KINASE"/>
    <property type="match status" value="1"/>
</dbReference>
<name>A0A0A8HA94_9BACT</name>
<keyword evidence="9 13" id="KW-0418">Kinase</keyword>
<evidence type="ECO:0000256" key="4">
    <source>
        <dbReference type="ARBA" id="ARBA00016436"/>
    </source>
</evidence>
<dbReference type="GO" id="GO:0009029">
    <property type="term" value="F:lipid-A 4'-kinase activity"/>
    <property type="evidence" value="ECO:0007669"/>
    <property type="project" value="UniProtKB-UniRule"/>
</dbReference>
<protein>
    <recommendedName>
        <fullName evidence="4 13">Tetraacyldisaccharide 4'-kinase</fullName>
        <ecNumber evidence="3 13">2.7.1.130</ecNumber>
    </recommendedName>
    <alternativeName>
        <fullName evidence="12 13">Lipid A 4'-kinase</fullName>
    </alternativeName>
</protein>
<evidence type="ECO:0000256" key="10">
    <source>
        <dbReference type="ARBA" id="ARBA00022840"/>
    </source>
</evidence>
<keyword evidence="7 13" id="KW-0808">Transferase</keyword>
<keyword evidence="6 13" id="KW-0441">Lipid A biosynthesis</keyword>
<evidence type="ECO:0000256" key="8">
    <source>
        <dbReference type="ARBA" id="ARBA00022741"/>
    </source>
</evidence>
<dbReference type="GO" id="GO:0009245">
    <property type="term" value="P:lipid A biosynthetic process"/>
    <property type="evidence" value="ECO:0007669"/>
    <property type="project" value="UniProtKB-UniRule"/>
</dbReference>
<evidence type="ECO:0000256" key="12">
    <source>
        <dbReference type="ARBA" id="ARBA00029757"/>
    </source>
</evidence>
<comment type="similarity">
    <text evidence="13">Belongs to the LpxK family.</text>
</comment>
<evidence type="ECO:0000313" key="15">
    <source>
        <dbReference type="Proteomes" id="UP000031135"/>
    </source>
</evidence>
<organism evidence="14 15">
    <name type="scientific">Campylobacter subantarcticus LMG 24374</name>
    <dbReference type="NCBI Taxonomy" id="1388751"/>
    <lineage>
        <taxon>Bacteria</taxon>
        <taxon>Pseudomonadati</taxon>
        <taxon>Campylobacterota</taxon>
        <taxon>Epsilonproteobacteria</taxon>
        <taxon>Campylobacterales</taxon>
        <taxon>Campylobacteraceae</taxon>
        <taxon>Campylobacter</taxon>
    </lineage>
</organism>